<protein>
    <submittedName>
        <fullName evidence="2">Uncharacterized protein</fullName>
    </submittedName>
</protein>
<dbReference type="Proteomes" id="UP000002640">
    <property type="component" value="Unassembled WGS sequence"/>
</dbReference>
<organism evidence="2 3">
    <name type="scientific">Phytophthora sojae (strain P6497)</name>
    <name type="common">Soybean stem and root rot agent</name>
    <name type="synonym">Phytophthora megasperma f. sp. glycines</name>
    <dbReference type="NCBI Taxonomy" id="1094619"/>
    <lineage>
        <taxon>Eukaryota</taxon>
        <taxon>Sar</taxon>
        <taxon>Stramenopiles</taxon>
        <taxon>Oomycota</taxon>
        <taxon>Peronosporomycetes</taxon>
        <taxon>Peronosporales</taxon>
        <taxon>Peronosporaceae</taxon>
        <taxon>Phytophthora</taxon>
    </lineage>
</organism>
<dbReference type="AlphaFoldDB" id="G5AF83"/>
<evidence type="ECO:0000313" key="2">
    <source>
        <dbReference type="EMBL" id="EGZ05873.1"/>
    </source>
</evidence>
<sequence>MIRKEANVKAQPAEGGGTIQKPSPTTRGKKSSKYAFAPSEEQELVHERITTEKHKGKSANVFFRGLVRSEHVEFKAVPGICTRAYDIRFGSGGLSIRHFARLSRDERVAWLEAGGSNFDNLSATAEFSAASPASRIEDVVDSAMVFLTYAREFCCAELVELVETIVKFTEHTLSQVSWTPKEISSLVFWVNDVLEDFRTAAEEGGELRAVQQCCTTDDRLLKDVMFIKVHRQVQDRFGRIPKEVLRKLPVQNDPASGKSRRLCMRFLSAAGCAVDSDGGCPSEHGHFVPKQLPAIVKKEIDRRFGGLKDEHKEL</sequence>
<evidence type="ECO:0000256" key="1">
    <source>
        <dbReference type="SAM" id="MobiDB-lite"/>
    </source>
</evidence>
<accession>G5AF83</accession>
<gene>
    <name evidence="2" type="ORF">PHYSODRAFT_532669</name>
</gene>
<proteinExistence type="predicted"/>
<dbReference type="EMBL" id="JH159165">
    <property type="protein sequence ID" value="EGZ05873.1"/>
    <property type="molecule type" value="Genomic_DNA"/>
</dbReference>
<dbReference type="KEGG" id="psoj:PHYSODRAFT_532669"/>
<name>G5AF83_PHYSP</name>
<dbReference type="InParanoid" id="G5AF83"/>
<dbReference type="GeneID" id="20661773"/>
<reference evidence="2 3" key="1">
    <citation type="journal article" date="2006" name="Science">
        <title>Phytophthora genome sequences uncover evolutionary origins and mechanisms of pathogenesis.</title>
        <authorList>
            <person name="Tyler B.M."/>
            <person name="Tripathy S."/>
            <person name="Zhang X."/>
            <person name="Dehal P."/>
            <person name="Jiang R.H."/>
            <person name="Aerts A."/>
            <person name="Arredondo F.D."/>
            <person name="Baxter L."/>
            <person name="Bensasson D."/>
            <person name="Beynon J.L."/>
            <person name="Chapman J."/>
            <person name="Damasceno C.M."/>
            <person name="Dorrance A.E."/>
            <person name="Dou D."/>
            <person name="Dickerman A.W."/>
            <person name="Dubchak I.L."/>
            <person name="Garbelotto M."/>
            <person name="Gijzen M."/>
            <person name="Gordon S.G."/>
            <person name="Govers F."/>
            <person name="Grunwald N.J."/>
            <person name="Huang W."/>
            <person name="Ivors K.L."/>
            <person name="Jones R.W."/>
            <person name="Kamoun S."/>
            <person name="Krampis K."/>
            <person name="Lamour K.H."/>
            <person name="Lee M.K."/>
            <person name="McDonald W.H."/>
            <person name="Medina M."/>
            <person name="Meijer H.J."/>
            <person name="Nordberg E.K."/>
            <person name="Maclean D.J."/>
            <person name="Ospina-Giraldo M.D."/>
            <person name="Morris P.F."/>
            <person name="Phuntumart V."/>
            <person name="Putnam N.H."/>
            <person name="Rash S."/>
            <person name="Rose J.K."/>
            <person name="Sakihama Y."/>
            <person name="Salamov A.A."/>
            <person name="Savidor A."/>
            <person name="Scheuring C.F."/>
            <person name="Smith B.M."/>
            <person name="Sobral B.W."/>
            <person name="Terry A."/>
            <person name="Torto-Alalibo T.A."/>
            <person name="Win J."/>
            <person name="Xu Z."/>
            <person name="Zhang H."/>
            <person name="Grigoriev I.V."/>
            <person name="Rokhsar D.S."/>
            <person name="Boore J.L."/>
        </authorList>
    </citation>
    <scope>NUCLEOTIDE SEQUENCE [LARGE SCALE GENOMIC DNA]</scope>
    <source>
        <strain evidence="2 3">P6497</strain>
    </source>
</reference>
<dbReference type="RefSeq" id="XP_009538734.1">
    <property type="nucleotide sequence ID" value="XM_009540439.1"/>
</dbReference>
<keyword evidence="3" id="KW-1185">Reference proteome</keyword>
<evidence type="ECO:0000313" key="3">
    <source>
        <dbReference type="Proteomes" id="UP000002640"/>
    </source>
</evidence>
<feature type="region of interest" description="Disordered" evidence="1">
    <location>
        <begin position="1"/>
        <end position="35"/>
    </location>
</feature>